<evidence type="ECO:0000256" key="3">
    <source>
        <dbReference type="ARBA" id="ARBA00022737"/>
    </source>
</evidence>
<keyword evidence="5" id="KW-0611">Plant defense</keyword>
<dbReference type="GO" id="GO:0000166">
    <property type="term" value="F:nucleotide binding"/>
    <property type="evidence" value="ECO:0007669"/>
    <property type="project" value="UniProtKB-KW"/>
</dbReference>
<dbReference type="OrthoDB" id="685171at2759"/>
<keyword evidence="2" id="KW-0433">Leucine-rich repeat</keyword>
<evidence type="ECO:0000256" key="6">
    <source>
        <dbReference type="SAM" id="MobiDB-lite"/>
    </source>
</evidence>
<proteinExistence type="inferred from homology"/>
<feature type="non-terminal residue" evidence="8">
    <location>
        <position position="1"/>
    </location>
</feature>
<feature type="region of interest" description="Disordered" evidence="6">
    <location>
        <begin position="155"/>
        <end position="181"/>
    </location>
</feature>
<feature type="domain" description="Disease resistance N-terminal" evidence="7">
    <location>
        <begin position="9"/>
        <end position="85"/>
    </location>
</feature>
<dbReference type="PANTHER" id="PTHR33377:SF90">
    <property type="entry name" value="RX N-TERMINAL DOMAIN-CONTAINING PROTEIN"/>
    <property type="match status" value="1"/>
</dbReference>
<dbReference type="GO" id="GO:0006952">
    <property type="term" value="P:defense response"/>
    <property type="evidence" value="ECO:0007669"/>
    <property type="project" value="UniProtKB-KW"/>
</dbReference>
<keyword evidence="3" id="KW-0677">Repeat</keyword>
<accession>A0A5J9VYX3</accession>
<organism evidence="8 9">
    <name type="scientific">Eragrostis curvula</name>
    <name type="common">weeping love grass</name>
    <dbReference type="NCBI Taxonomy" id="38414"/>
    <lineage>
        <taxon>Eukaryota</taxon>
        <taxon>Viridiplantae</taxon>
        <taxon>Streptophyta</taxon>
        <taxon>Embryophyta</taxon>
        <taxon>Tracheophyta</taxon>
        <taxon>Spermatophyta</taxon>
        <taxon>Magnoliopsida</taxon>
        <taxon>Liliopsida</taxon>
        <taxon>Poales</taxon>
        <taxon>Poaceae</taxon>
        <taxon>PACMAD clade</taxon>
        <taxon>Chloridoideae</taxon>
        <taxon>Eragrostideae</taxon>
        <taxon>Eragrostidinae</taxon>
        <taxon>Eragrostis</taxon>
    </lineage>
</organism>
<evidence type="ECO:0000313" key="8">
    <source>
        <dbReference type="EMBL" id="TVU40290.1"/>
    </source>
</evidence>
<evidence type="ECO:0000256" key="4">
    <source>
        <dbReference type="ARBA" id="ARBA00022741"/>
    </source>
</evidence>
<dbReference type="AlphaFoldDB" id="A0A5J9VYX3"/>
<evidence type="ECO:0000256" key="2">
    <source>
        <dbReference type="ARBA" id="ARBA00022614"/>
    </source>
</evidence>
<dbReference type="Proteomes" id="UP000324897">
    <property type="component" value="Chromosome 4"/>
</dbReference>
<evidence type="ECO:0000313" key="9">
    <source>
        <dbReference type="Proteomes" id="UP000324897"/>
    </source>
</evidence>
<keyword evidence="4" id="KW-0547">Nucleotide-binding</keyword>
<gene>
    <name evidence="8" type="ORF">EJB05_13748</name>
</gene>
<protein>
    <recommendedName>
        <fullName evidence="7">Disease resistance N-terminal domain-containing protein</fullName>
    </recommendedName>
</protein>
<evidence type="ECO:0000256" key="5">
    <source>
        <dbReference type="ARBA" id="ARBA00022821"/>
    </source>
</evidence>
<dbReference type="PANTHER" id="PTHR33377">
    <property type="entry name" value="OS10G0134700 PROTEIN-RELATED"/>
    <property type="match status" value="1"/>
</dbReference>
<dbReference type="EMBL" id="RWGY01000007">
    <property type="protein sequence ID" value="TVU40290.1"/>
    <property type="molecule type" value="Genomic_DNA"/>
</dbReference>
<comment type="similarity">
    <text evidence="1">Belongs to the disease resistance NB-LRR family.</text>
</comment>
<evidence type="ECO:0000259" key="7">
    <source>
        <dbReference type="Pfam" id="PF18052"/>
    </source>
</evidence>
<reference evidence="8 9" key="1">
    <citation type="journal article" date="2019" name="Sci. Rep.">
        <title>A high-quality genome of Eragrostis curvula grass provides insights into Poaceae evolution and supports new strategies to enhance forage quality.</title>
        <authorList>
            <person name="Carballo J."/>
            <person name="Santos B.A.C.M."/>
            <person name="Zappacosta D."/>
            <person name="Garbus I."/>
            <person name="Selva J.P."/>
            <person name="Gallo C.A."/>
            <person name="Diaz A."/>
            <person name="Albertini E."/>
            <person name="Caccamo M."/>
            <person name="Echenique V."/>
        </authorList>
    </citation>
    <scope>NUCLEOTIDE SEQUENCE [LARGE SCALE GENOMIC DNA]</scope>
    <source>
        <strain evidence="9">cv. Victoria</strain>
        <tissue evidence="8">Leaf</tissue>
    </source>
</reference>
<feature type="compositionally biased region" description="Polar residues" evidence="6">
    <location>
        <begin position="158"/>
        <end position="167"/>
    </location>
</feature>
<evidence type="ECO:0000256" key="1">
    <source>
        <dbReference type="ARBA" id="ARBA00008894"/>
    </source>
</evidence>
<dbReference type="Pfam" id="PF18052">
    <property type="entry name" value="Rx_N"/>
    <property type="match status" value="1"/>
</dbReference>
<sequence>LAAVAEIAARTVSAAVGRYDARATVDGQLERLGALAVMVHSAVEAAERVHVRSWWLRRWLWRLRDASSDADEVLRSFRQRRRAAEEAGLASRQGRVSTLWNAARSFVVSAKSMLFAGGEDVHELSSAEARLEKVATGIGDFLKLIELEIRVSLPEPAPSSSPINTPQPARPPPKILIRQPPRRMSPPIYCLAQVVSSRPAQASPSLRRSHRESLRSAWDVHNYDLLHISHEEYNARRRRIVLLTAKRNIRRAMDKLRPKARPTASCFQRQDAGRRLHALASDIREALAATDSLKVRGRSWLEEWRRELQAVADRADPVLMQQLAAPAAVTTARGRGDDDVRRAVETAAAHLGGFMTLLRIYGMTVEGVMLPLSLLYYEEPSCSVSSEN</sequence>
<keyword evidence="9" id="KW-1185">Reference proteome</keyword>
<dbReference type="InterPro" id="IPR041118">
    <property type="entry name" value="Rx_N"/>
</dbReference>
<comment type="caution">
    <text evidence="8">The sequence shown here is derived from an EMBL/GenBank/DDBJ whole genome shotgun (WGS) entry which is preliminary data.</text>
</comment>
<name>A0A5J9VYX3_9POAL</name>